<proteinExistence type="predicted"/>
<gene>
    <name evidence="2" type="ORF">SAMN05444159_1931</name>
</gene>
<keyword evidence="1" id="KW-0472">Membrane</keyword>
<keyword evidence="1" id="KW-1133">Transmembrane helix</keyword>
<evidence type="ECO:0000313" key="3">
    <source>
        <dbReference type="Proteomes" id="UP000189935"/>
    </source>
</evidence>
<name>A0A1M6NAU7_9BRAD</name>
<evidence type="ECO:0000313" key="2">
    <source>
        <dbReference type="EMBL" id="SHJ92839.1"/>
    </source>
</evidence>
<organism evidence="2 3">
    <name type="scientific">Bradyrhizobium lablabi</name>
    <dbReference type="NCBI Taxonomy" id="722472"/>
    <lineage>
        <taxon>Bacteria</taxon>
        <taxon>Pseudomonadati</taxon>
        <taxon>Pseudomonadota</taxon>
        <taxon>Alphaproteobacteria</taxon>
        <taxon>Hyphomicrobiales</taxon>
        <taxon>Nitrobacteraceae</taxon>
        <taxon>Bradyrhizobium</taxon>
    </lineage>
</organism>
<keyword evidence="1" id="KW-0812">Transmembrane</keyword>
<feature type="transmembrane region" description="Helical" evidence="1">
    <location>
        <begin position="21"/>
        <end position="40"/>
    </location>
</feature>
<dbReference type="Proteomes" id="UP000189935">
    <property type="component" value="Chromosome I"/>
</dbReference>
<reference evidence="2 3" key="1">
    <citation type="submission" date="2016-11" db="EMBL/GenBank/DDBJ databases">
        <authorList>
            <person name="Jaros S."/>
            <person name="Januszkiewicz K."/>
            <person name="Wedrychowicz H."/>
        </authorList>
    </citation>
    <scope>NUCLEOTIDE SEQUENCE [LARGE SCALE GENOMIC DNA]</scope>
    <source>
        <strain evidence="2 3">GAS499</strain>
    </source>
</reference>
<accession>A0A1M6NAU7</accession>
<sequence>MHGTTALSDQRKTTVWMQGRLLLGAFLGVSTGISSLYFYFLGPLMKPIAATYGWSRGEASLGPLDRCCGALG</sequence>
<protein>
    <submittedName>
        <fullName evidence="2">Uncharacterized protein</fullName>
    </submittedName>
</protein>
<dbReference type="AlphaFoldDB" id="A0A1M6NAU7"/>
<evidence type="ECO:0000256" key="1">
    <source>
        <dbReference type="SAM" id="Phobius"/>
    </source>
</evidence>
<dbReference type="EMBL" id="LT670844">
    <property type="protein sequence ID" value="SHJ92839.1"/>
    <property type="molecule type" value="Genomic_DNA"/>
</dbReference>